<evidence type="ECO:0000256" key="1">
    <source>
        <dbReference type="ARBA" id="ARBA00006532"/>
    </source>
</evidence>
<name>A0ABW2F1B3_9GAMM</name>
<protein>
    <submittedName>
        <fullName evidence="2">[NiFe]-hydrogenase assembly chaperone HybE</fullName>
    </submittedName>
</protein>
<reference evidence="3" key="1">
    <citation type="journal article" date="2019" name="Int. J. Syst. Evol. Microbiol.">
        <title>The Global Catalogue of Microorganisms (GCM) 10K type strain sequencing project: providing services to taxonomists for standard genome sequencing and annotation.</title>
        <authorList>
            <consortium name="The Broad Institute Genomics Platform"/>
            <consortium name="The Broad Institute Genome Sequencing Center for Infectious Disease"/>
            <person name="Wu L."/>
            <person name="Ma J."/>
        </authorList>
    </citation>
    <scope>NUCLEOTIDE SEQUENCE [LARGE SCALE GENOMIC DNA]</scope>
    <source>
        <strain evidence="3">CGMCC 1.13666</strain>
    </source>
</reference>
<comment type="similarity">
    <text evidence="1">Belongs to the HupJ family.</text>
</comment>
<proteinExistence type="inferred from homology"/>
<evidence type="ECO:0000313" key="2">
    <source>
        <dbReference type="EMBL" id="MFC7090054.1"/>
    </source>
</evidence>
<dbReference type="Pfam" id="PF11939">
    <property type="entry name" value="NiFe-hyd_HybE"/>
    <property type="match status" value="1"/>
</dbReference>
<evidence type="ECO:0000313" key="3">
    <source>
        <dbReference type="Proteomes" id="UP001596411"/>
    </source>
</evidence>
<dbReference type="Proteomes" id="UP001596411">
    <property type="component" value="Unassembled WGS sequence"/>
</dbReference>
<dbReference type="InterPro" id="IPR023994">
    <property type="entry name" value="NiFe-hyd_HybE"/>
</dbReference>
<sequence length="139" mass="15255">MQALSVDDYARLQQLVRRYQHRFATDIYRSPRRNPQLTVDLLCFQPFAGELCGALLTPVSLSLALVSPTPGGFAAEAPPRRVTLPGGSYPFEPVDLGEGEGLWCCELLDDLRDLGSLAEANRMAQHLLARVMTPAKSAE</sequence>
<dbReference type="Gene3D" id="3.30.1460.40">
    <property type="entry name" value="[NiFe]-hydrogenase assembly chaperone, HybE"/>
    <property type="match status" value="1"/>
</dbReference>
<dbReference type="RefSeq" id="WP_346062474.1">
    <property type="nucleotide sequence ID" value="NZ_BAAADR010000010.1"/>
</dbReference>
<dbReference type="EMBL" id="JBHSZP010000016">
    <property type="protein sequence ID" value="MFC7090054.1"/>
    <property type="molecule type" value="Genomic_DNA"/>
</dbReference>
<comment type="caution">
    <text evidence="2">The sequence shown here is derived from an EMBL/GenBank/DDBJ whole genome shotgun (WGS) entry which is preliminary data.</text>
</comment>
<accession>A0ABW2F1B3</accession>
<gene>
    <name evidence="2" type="primary">hybE</name>
    <name evidence="2" type="ORF">ACFQH5_10910</name>
</gene>
<organism evidence="2 3">
    <name type="scientific">Halomonas salifodinae</name>
    <dbReference type="NCBI Taxonomy" id="438745"/>
    <lineage>
        <taxon>Bacteria</taxon>
        <taxon>Pseudomonadati</taxon>
        <taxon>Pseudomonadota</taxon>
        <taxon>Gammaproteobacteria</taxon>
        <taxon>Oceanospirillales</taxon>
        <taxon>Halomonadaceae</taxon>
        <taxon>Halomonas</taxon>
    </lineage>
</organism>
<keyword evidence="3" id="KW-1185">Reference proteome</keyword>
<dbReference type="InterPro" id="IPR038530">
    <property type="entry name" value="NiFe-hyd_HybE_sf"/>
</dbReference>